<dbReference type="InterPro" id="IPR000792">
    <property type="entry name" value="Tscrpt_reg_LuxR_C"/>
</dbReference>
<dbReference type="SUPFAM" id="SSF46894">
    <property type="entry name" value="C-terminal effector domain of the bipartite response regulators"/>
    <property type="match status" value="1"/>
</dbReference>
<proteinExistence type="predicted"/>
<dbReference type="SMART" id="SM00421">
    <property type="entry name" value="HTH_LUXR"/>
    <property type="match status" value="1"/>
</dbReference>
<protein>
    <recommendedName>
        <fullName evidence="1">HTH luxR-type domain-containing protein</fullName>
    </recommendedName>
</protein>
<dbReference type="Proteomes" id="UP000316426">
    <property type="component" value="Chromosome"/>
</dbReference>
<gene>
    <name evidence="2" type="ORF">Spa11_00050</name>
</gene>
<organism evidence="2 3">
    <name type="scientific">Botrimarina mediterranea</name>
    <dbReference type="NCBI Taxonomy" id="2528022"/>
    <lineage>
        <taxon>Bacteria</taxon>
        <taxon>Pseudomonadati</taxon>
        <taxon>Planctomycetota</taxon>
        <taxon>Planctomycetia</taxon>
        <taxon>Pirellulales</taxon>
        <taxon>Lacipirellulaceae</taxon>
        <taxon>Botrimarina</taxon>
    </lineage>
</organism>
<name>A0A518K240_9BACT</name>
<dbReference type="Gene3D" id="1.10.10.10">
    <property type="entry name" value="Winged helix-like DNA-binding domain superfamily/Winged helix DNA-binding domain"/>
    <property type="match status" value="1"/>
</dbReference>
<dbReference type="AlphaFoldDB" id="A0A518K240"/>
<accession>A0A518K240</accession>
<evidence type="ECO:0000313" key="2">
    <source>
        <dbReference type="EMBL" id="QDV71837.1"/>
    </source>
</evidence>
<reference evidence="2 3" key="1">
    <citation type="submission" date="2019-02" db="EMBL/GenBank/DDBJ databases">
        <title>Deep-cultivation of Planctomycetes and their phenomic and genomic characterization uncovers novel biology.</title>
        <authorList>
            <person name="Wiegand S."/>
            <person name="Jogler M."/>
            <person name="Boedeker C."/>
            <person name="Pinto D."/>
            <person name="Vollmers J."/>
            <person name="Rivas-Marin E."/>
            <person name="Kohn T."/>
            <person name="Peeters S.H."/>
            <person name="Heuer A."/>
            <person name="Rast P."/>
            <person name="Oberbeckmann S."/>
            <person name="Bunk B."/>
            <person name="Jeske O."/>
            <person name="Meyerdierks A."/>
            <person name="Storesund J.E."/>
            <person name="Kallscheuer N."/>
            <person name="Luecker S."/>
            <person name="Lage O.M."/>
            <person name="Pohl T."/>
            <person name="Merkel B.J."/>
            <person name="Hornburger P."/>
            <person name="Mueller R.-W."/>
            <person name="Bruemmer F."/>
            <person name="Labrenz M."/>
            <person name="Spormann A.M."/>
            <person name="Op den Camp H."/>
            <person name="Overmann J."/>
            <person name="Amann R."/>
            <person name="Jetten M.S.M."/>
            <person name="Mascher T."/>
            <person name="Medema M.H."/>
            <person name="Devos D.P."/>
            <person name="Kaster A.-K."/>
            <person name="Ovreas L."/>
            <person name="Rohde M."/>
            <person name="Galperin M.Y."/>
            <person name="Jogler C."/>
        </authorList>
    </citation>
    <scope>NUCLEOTIDE SEQUENCE [LARGE SCALE GENOMIC DNA]</scope>
    <source>
        <strain evidence="2 3">Spa11</strain>
    </source>
</reference>
<dbReference type="KEGG" id="bmei:Spa11_00050"/>
<evidence type="ECO:0000259" key="1">
    <source>
        <dbReference type="SMART" id="SM00421"/>
    </source>
</evidence>
<dbReference type="RefSeq" id="WP_145105058.1">
    <property type="nucleotide sequence ID" value="NZ_CP036350.1"/>
</dbReference>
<sequence>MQESAGLFREEGLEASDELTTHVGLAAGRPLSRIADEIEEILKALGSGGDHDFSPLSDYSECVFLKNADGVCIYSNKAHRQLFAQIGSPIGRTANAFLDAVGAALSERQDALLFDGCRYCECEHTNTGPDGLLYKMVTHKRSLQSLNAPGLAILGVIRLERQTDTDAATRRLDLSTACARFRELSDRDQELCRQTALGVSSRELGERLSMTTRGVELRKQKAFSKLGVAKAVDLARLLTRLQDRGYLDLGL</sequence>
<dbReference type="GO" id="GO:0006355">
    <property type="term" value="P:regulation of DNA-templated transcription"/>
    <property type="evidence" value="ECO:0007669"/>
    <property type="project" value="InterPro"/>
</dbReference>
<evidence type="ECO:0000313" key="3">
    <source>
        <dbReference type="Proteomes" id="UP000316426"/>
    </source>
</evidence>
<keyword evidence="3" id="KW-1185">Reference proteome</keyword>
<dbReference type="InterPro" id="IPR016032">
    <property type="entry name" value="Sig_transdc_resp-reg_C-effctor"/>
</dbReference>
<feature type="domain" description="HTH luxR-type" evidence="1">
    <location>
        <begin position="181"/>
        <end position="238"/>
    </location>
</feature>
<dbReference type="GO" id="GO:0003677">
    <property type="term" value="F:DNA binding"/>
    <property type="evidence" value="ECO:0007669"/>
    <property type="project" value="InterPro"/>
</dbReference>
<dbReference type="InterPro" id="IPR036388">
    <property type="entry name" value="WH-like_DNA-bd_sf"/>
</dbReference>
<dbReference type="EMBL" id="CP036349">
    <property type="protein sequence ID" value="QDV71837.1"/>
    <property type="molecule type" value="Genomic_DNA"/>
</dbReference>